<protein>
    <submittedName>
        <fullName evidence="3">Peptidase propeptide and YPEB domain protein</fullName>
    </submittedName>
</protein>
<dbReference type="HOGENOM" id="CLU_1164362_0_0_4"/>
<dbReference type="InterPro" id="IPR025711">
    <property type="entry name" value="PepSY"/>
</dbReference>
<evidence type="ECO:0000256" key="1">
    <source>
        <dbReference type="SAM" id="SignalP"/>
    </source>
</evidence>
<name>E7RXW8_9BURK</name>
<proteinExistence type="predicted"/>
<dbReference type="Proteomes" id="UP000011021">
    <property type="component" value="Unassembled WGS sequence"/>
</dbReference>
<organism evidence="3 4">
    <name type="scientific">Lautropia mirabilis ATCC 51599</name>
    <dbReference type="NCBI Taxonomy" id="887898"/>
    <lineage>
        <taxon>Bacteria</taxon>
        <taxon>Pseudomonadati</taxon>
        <taxon>Pseudomonadota</taxon>
        <taxon>Betaproteobacteria</taxon>
        <taxon>Burkholderiales</taxon>
        <taxon>Burkholderiaceae</taxon>
        <taxon>Lautropia</taxon>
    </lineage>
</organism>
<sequence>MLGMKTWFLPSLLAAPVAALLSLAAAGALAAEHDEVRNAVTAGRFRPLAEILQTVQRKHAGNVLDVELDRNDKGRHVYEVRLLDESGRRREIHIDAVTGEEVRRETGPLLADLPNLLRKVLKQHPGRVVDVDLERGRQGREIYHVRVLQENGQVRGLFVDASTGELVSDIGVFVPTPGMKPLPDLLESLLRRYSGTVLEVELKYDRDEQPVYEIDLRLPNDSLIELTLDPVTGRVLSEEEIEVR</sequence>
<dbReference type="EMBL" id="AEQP01000010">
    <property type="protein sequence ID" value="EFV94792.1"/>
    <property type="molecule type" value="Genomic_DNA"/>
</dbReference>
<keyword evidence="4" id="KW-1185">Reference proteome</keyword>
<feature type="chain" id="PRO_5005674919" evidence="1">
    <location>
        <begin position="31"/>
        <end position="244"/>
    </location>
</feature>
<comment type="caution">
    <text evidence="3">The sequence shown here is derived from an EMBL/GenBank/DDBJ whole genome shotgun (WGS) entry which is preliminary data.</text>
</comment>
<feature type="domain" description="PepSY" evidence="2">
    <location>
        <begin position="189"/>
        <end position="239"/>
    </location>
</feature>
<dbReference type="AlphaFoldDB" id="E7RXW8"/>
<reference evidence="3 4" key="1">
    <citation type="submission" date="2010-12" db="EMBL/GenBank/DDBJ databases">
        <authorList>
            <person name="Muzny D."/>
            <person name="Qin X."/>
            <person name="Deng J."/>
            <person name="Jiang H."/>
            <person name="Liu Y."/>
            <person name="Qu J."/>
            <person name="Song X.-Z."/>
            <person name="Zhang L."/>
            <person name="Thornton R."/>
            <person name="Coyle M."/>
            <person name="Francisco L."/>
            <person name="Jackson L."/>
            <person name="Javaid M."/>
            <person name="Korchina V."/>
            <person name="Kovar C."/>
            <person name="Mata R."/>
            <person name="Mathew T."/>
            <person name="Ngo R."/>
            <person name="Nguyen L."/>
            <person name="Nguyen N."/>
            <person name="Okwuonu G."/>
            <person name="Ongeri F."/>
            <person name="Pham C."/>
            <person name="Simmons D."/>
            <person name="Wilczek-Boney K."/>
            <person name="Hale W."/>
            <person name="Jakkamsetti A."/>
            <person name="Pham P."/>
            <person name="Ruth R."/>
            <person name="San Lucas F."/>
            <person name="Warren J."/>
            <person name="Zhang J."/>
            <person name="Zhao Z."/>
            <person name="Zhou C."/>
            <person name="Zhu D."/>
            <person name="Lee S."/>
            <person name="Bess C."/>
            <person name="Blankenburg K."/>
            <person name="Forbes L."/>
            <person name="Fu Q."/>
            <person name="Gubbala S."/>
            <person name="Hirani K."/>
            <person name="Jayaseelan J.C."/>
            <person name="Lara F."/>
            <person name="Munidasa M."/>
            <person name="Palculict T."/>
            <person name="Patil S."/>
            <person name="Pu L.-L."/>
            <person name="Saada N."/>
            <person name="Tang L."/>
            <person name="Weissenberger G."/>
            <person name="Zhu Y."/>
            <person name="Hemphill L."/>
            <person name="Shang Y."/>
            <person name="Youmans B."/>
            <person name="Ayvaz T."/>
            <person name="Ross M."/>
            <person name="Santibanez J."/>
            <person name="Aqrawi P."/>
            <person name="Gross S."/>
            <person name="Joshi V."/>
            <person name="Fowler G."/>
            <person name="Nazareth L."/>
            <person name="Reid J."/>
            <person name="Worley K."/>
            <person name="Petrosino J."/>
            <person name="Highlander S."/>
            <person name="Gibbs R."/>
        </authorList>
    </citation>
    <scope>NUCLEOTIDE SEQUENCE [LARGE SCALE GENOMIC DNA]</scope>
    <source>
        <strain evidence="3 4">ATCC 51599</strain>
    </source>
</reference>
<dbReference type="Gene3D" id="3.10.450.40">
    <property type="match status" value="2"/>
</dbReference>
<evidence type="ECO:0000259" key="2">
    <source>
        <dbReference type="Pfam" id="PF03413"/>
    </source>
</evidence>
<feature type="domain" description="PepSY" evidence="2">
    <location>
        <begin position="48"/>
        <end position="104"/>
    </location>
</feature>
<gene>
    <name evidence="3" type="ORF">HMPREF0551_1539</name>
</gene>
<feature type="signal peptide" evidence="1">
    <location>
        <begin position="1"/>
        <end position="30"/>
    </location>
</feature>
<keyword evidence="1" id="KW-0732">Signal</keyword>
<dbReference type="STRING" id="887898.HMPREF0551_1539"/>
<dbReference type="eggNOG" id="COG3212">
    <property type="taxonomic scope" value="Bacteria"/>
</dbReference>
<dbReference type="Pfam" id="PF03413">
    <property type="entry name" value="PepSY"/>
    <property type="match status" value="3"/>
</dbReference>
<feature type="domain" description="PepSY" evidence="2">
    <location>
        <begin position="117"/>
        <end position="168"/>
    </location>
</feature>
<evidence type="ECO:0000313" key="3">
    <source>
        <dbReference type="EMBL" id="EFV94792.1"/>
    </source>
</evidence>
<accession>E7RXW8</accession>
<evidence type="ECO:0000313" key="4">
    <source>
        <dbReference type="Proteomes" id="UP000011021"/>
    </source>
</evidence>